<feature type="transmembrane region" description="Helical" evidence="11">
    <location>
        <begin position="1126"/>
        <end position="1148"/>
    </location>
</feature>
<dbReference type="InParanoid" id="D3BGA0"/>
<evidence type="ECO:0000256" key="5">
    <source>
        <dbReference type="ARBA" id="ARBA00022737"/>
    </source>
</evidence>
<evidence type="ECO:0000313" key="13">
    <source>
        <dbReference type="EMBL" id="EFA79500.1"/>
    </source>
</evidence>
<dbReference type="GO" id="GO:0016887">
    <property type="term" value="F:ATP hydrolysis activity"/>
    <property type="evidence" value="ECO:0007669"/>
    <property type="project" value="InterPro"/>
</dbReference>
<dbReference type="Pfam" id="PF23321">
    <property type="entry name" value="R1_ABCA1"/>
    <property type="match status" value="1"/>
</dbReference>
<accession>D3BGA0</accession>
<dbReference type="Gene3D" id="3.40.50.300">
    <property type="entry name" value="P-loop containing nucleotide triphosphate hydrolases"/>
    <property type="match status" value="2"/>
</dbReference>
<dbReference type="PANTHER" id="PTHR19229:SF36">
    <property type="entry name" value="ATP-BINDING CASSETTE SUB-FAMILY A MEMBER 2"/>
    <property type="match status" value="1"/>
</dbReference>
<dbReference type="PANTHER" id="PTHR19229">
    <property type="entry name" value="ATP-BINDING CASSETTE TRANSPORTER SUBFAMILY A ABCA"/>
    <property type="match status" value="1"/>
</dbReference>
<feature type="transmembrane region" description="Helical" evidence="11">
    <location>
        <begin position="1168"/>
        <end position="1186"/>
    </location>
</feature>
<evidence type="ECO:0000256" key="1">
    <source>
        <dbReference type="ARBA" id="ARBA00004141"/>
    </source>
</evidence>
<evidence type="ECO:0000259" key="12">
    <source>
        <dbReference type="PROSITE" id="PS50893"/>
    </source>
</evidence>
<evidence type="ECO:0000256" key="6">
    <source>
        <dbReference type="ARBA" id="ARBA00022741"/>
    </source>
</evidence>
<dbReference type="InterPro" id="IPR013525">
    <property type="entry name" value="ABC2_TM"/>
</dbReference>
<feature type="transmembrane region" description="Helical" evidence="11">
    <location>
        <begin position="336"/>
        <end position="355"/>
    </location>
</feature>
<keyword evidence="5" id="KW-0677">Repeat</keyword>
<name>D3BGA0_HETP5</name>
<dbReference type="FunCoup" id="D3BGA0">
    <property type="interactions" value="76"/>
</dbReference>
<dbReference type="InterPro" id="IPR003439">
    <property type="entry name" value="ABC_transporter-like_ATP-bd"/>
</dbReference>
<feature type="transmembrane region" description="Helical" evidence="11">
    <location>
        <begin position="1093"/>
        <end position="1114"/>
    </location>
</feature>
<dbReference type="FunFam" id="3.40.50.300:FF:000298">
    <property type="entry name" value="ATP-binding cassette sub-family A member 12"/>
    <property type="match status" value="1"/>
</dbReference>
<comment type="subcellular location">
    <subcellularLocation>
        <location evidence="1">Membrane</location>
        <topology evidence="1">Multi-pass membrane protein</topology>
    </subcellularLocation>
</comment>
<dbReference type="Proteomes" id="UP000001396">
    <property type="component" value="Unassembled WGS sequence"/>
</dbReference>
<comment type="caution">
    <text evidence="13">The sequence shown here is derived from an EMBL/GenBank/DDBJ whole genome shotgun (WGS) entry which is preliminary data.</text>
</comment>
<dbReference type="RefSeq" id="XP_020431621.1">
    <property type="nucleotide sequence ID" value="XM_020578386.1"/>
</dbReference>
<dbReference type="CDD" id="cd03263">
    <property type="entry name" value="ABC_subfamily_A"/>
    <property type="match status" value="2"/>
</dbReference>
<protein>
    <submittedName>
        <fullName evidence="13">ABC transporter A family protein</fullName>
    </submittedName>
</protein>
<dbReference type="InterPro" id="IPR026082">
    <property type="entry name" value="ABCA"/>
</dbReference>
<gene>
    <name evidence="13" type="primary">abcA5</name>
    <name evidence="13" type="ORF">PPL_07551</name>
</gene>
<dbReference type="Pfam" id="PF00005">
    <property type="entry name" value="ABC_tran"/>
    <property type="match status" value="2"/>
</dbReference>
<proteinExistence type="inferred from homology"/>
<feature type="transmembrane region" description="Helical" evidence="11">
    <location>
        <begin position="850"/>
        <end position="869"/>
    </location>
</feature>
<keyword evidence="6" id="KW-0547">Nucleotide-binding</keyword>
<dbReference type="SUPFAM" id="SSF52540">
    <property type="entry name" value="P-loop containing nucleoside triphosphate hydrolases"/>
    <property type="match status" value="2"/>
</dbReference>
<evidence type="ECO:0000256" key="8">
    <source>
        <dbReference type="ARBA" id="ARBA00022989"/>
    </source>
</evidence>
<keyword evidence="9 11" id="KW-0472">Membrane</keyword>
<reference evidence="13 14" key="1">
    <citation type="journal article" date="2011" name="Genome Res.">
        <title>Phylogeny-wide analysis of social amoeba genomes highlights ancient origins for complex intercellular communication.</title>
        <authorList>
            <person name="Heidel A.J."/>
            <person name="Lawal H.M."/>
            <person name="Felder M."/>
            <person name="Schilde C."/>
            <person name="Helps N.R."/>
            <person name="Tunggal B."/>
            <person name="Rivero F."/>
            <person name="John U."/>
            <person name="Schleicher M."/>
            <person name="Eichinger L."/>
            <person name="Platzer M."/>
            <person name="Noegel A.A."/>
            <person name="Schaap P."/>
            <person name="Gloeckner G."/>
        </authorList>
    </citation>
    <scope>NUCLEOTIDE SEQUENCE [LARGE SCALE GENOMIC DNA]</scope>
    <source>
        <strain evidence="14">ATCC 26659 / Pp 5 / PN500</strain>
    </source>
</reference>
<keyword evidence="7" id="KW-0067">ATP-binding</keyword>
<dbReference type="InterPro" id="IPR027417">
    <property type="entry name" value="P-loop_NTPase"/>
</dbReference>
<dbReference type="GO" id="GO:0031288">
    <property type="term" value="P:sorocarp morphogenesis"/>
    <property type="evidence" value="ECO:0007669"/>
    <property type="project" value="TreeGrafter"/>
</dbReference>
<dbReference type="GO" id="GO:0005319">
    <property type="term" value="F:lipid transporter activity"/>
    <property type="evidence" value="ECO:0007669"/>
    <property type="project" value="TreeGrafter"/>
</dbReference>
<feature type="transmembrane region" description="Helical" evidence="11">
    <location>
        <begin position="272"/>
        <end position="294"/>
    </location>
</feature>
<dbReference type="FunFam" id="3.40.50.300:FF:002530">
    <property type="entry name" value="ABC transporter A family member 5"/>
    <property type="match status" value="1"/>
</dbReference>
<feature type="transmembrane region" description="Helical" evidence="11">
    <location>
        <begin position="233"/>
        <end position="252"/>
    </location>
</feature>
<feature type="transmembrane region" description="Helical" evidence="11">
    <location>
        <begin position="1057"/>
        <end position="1081"/>
    </location>
</feature>
<dbReference type="PROSITE" id="PS50893">
    <property type="entry name" value="ABC_TRANSPORTER_2"/>
    <property type="match status" value="2"/>
</dbReference>
<keyword evidence="14" id="KW-1185">Reference proteome</keyword>
<keyword evidence="3" id="KW-0813">Transport</keyword>
<dbReference type="EMBL" id="ADBJ01000034">
    <property type="protein sequence ID" value="EFA79500.1"/>
    <property type="molecule type" value="Genomic_DNA"/>
</dbReference>
<comment type="similarity">
    <text evidence="2">Belongs to the ABC transporter superfamily. ABCA family.</text>
</comment>
<dbReference type="InterPro" id="IPR017871">
    <property type="entry name" value="ABC_transporter-like_CS"/>
</dbReference>
<feature type="transmembrane region" description="Helical" evidence="11">
    <location>
        <begin position="1014"/>
        <end position="1036"/>
    </location>
</feature>
<evidence type="ECO:0000256" key="11">
    <source>
        <dbReference type="SAM" id="Phobius"/>
    </source>
</evidence>
<feature type="region of interest" description="Disordered" evidence="10">
    <location>
        <begin position="1242"/>
        <end position="1262"/>
    </location>
</feature>
<dbReference type="SMART" id="SM00382">
    <property type="entry name" value="AAA"/>
    <property type="match status" value="2"/>
</dbReference>
<dbReference type="InterPro" id="IPR056264">
    <property type="entry name" value="R2_ABCA1-4-like"/>
</dbReference>
<evidence type="ECO:0000313" key="14">
    <source>
        <dbReference type="Proteomes" id="UP000001396"/>
    </source>
</evidence>
<sequence length="1611" mass="178600">MEFGSQLKILLYKNLLLKKKSKVGICCEIVFPLVIVGILFMILGLIQSFKPDYDLSTVHPLAFRVGSDNQILYGPTPLSADEAAVLLNLQTQISVLAEISLNESQSYFLPFSSSTVMEAFFANHSKSIFAGIWFNNTGGALSSTNPFSYAIRMDADNTPATDDQYNKDEDAKEYTSSGFESLQVAMDQSIMNHLGVNVSQIAVGSKRYPNPYNANWQSWNDGRDAIYKNAGGVFITAALFIFSFRLITELVIEKETKIREGMKMMGMNDLPYFLSWTITSLMIGIPVTLIVYIMNRASNLVYHTDWGTLVVLYLFYLFTLILIGFIASIFFNNSKFAGILTFIAVLVLAVIGIFISKADMSKSVKYLLSLISPIGFACANYEIATKDLIDVMAHPTNNTSVGGIILMMLVDIVLYLVIYWYLNNIVSGEFGTSKPWNFCFKKSYWISEKKDPSLMSADLESFGSNEDIESIPTEVRKNVTVSIRSLRKEFQTGNGLRVAVDELSLDMYSDQIHAFLGHNGAGKSTTIGMLTGLLPPTSGDAWVQGYSINSQMNNVRRTLGVCPQHDIIWKELTVLEHLKIYAALKGLSGKQVQTEAEKMAQEIGLAEKINAQAGTLSGGQKRKLCLGIAFIGRSEVIFLDEVTTGMDPLSRRGVWDFLLKYKQGRTIILTTHFMDEADFLGDRIAIISHGRLRCDGSSLFLKKKFGIGYLLTLAKIPNACNSEGVTNFIQQHIQEAVVLSDAGTELSYRLPTSSVDQFVPFFKALDQQKQYLGVGNYGISVTTMEEVFLRIGQEGKHGHGGQFNINANENHNEEAIKRAISTSSVGVSWKQQLKGLIIKRLHTSKKDLKSFFLTILVPAVIICSSIVVYKELRIDGDYFNNVTVPLTFSNANYDSSNIIPINVPGHNYDILKNAPYGSELFAIPSPYDMSDYLKKNFVNSTSALNFTQPISDQQLAYNVYYNKGYLHATPTQVNFVHDAILRNKTNIGITTSSAPFPHVLSAIEAAVSSVDMNAVVYFTILFMGGYSLMAASFAGNMCVERVSNIKRLLYISGCKKYVYWLSNLLWDYLFAIVLVFIVSGVLAGVESHFADQFGIILLAQLLFAFGAIPFSYILSYKYTTHGKATGAIFGIHFGIGLVMLITSINLRIQTIVEQSSGIQTASDVIDYIFYAVSPIYALGRIMIMTVNFPGTMRLGQFKIDSYWDIKVCGAPLIYLAGHAVVWTIWILLLDYAPEIKGALKNPKNVQSPKVPDDEDSDVTSERQRLHTLKDNDEVLVMRELHKMFPGKGKNPAKIAVNNTTLGIPRGQTFGLLGMNGAGKTTTLSMLSGDLVASAGSATINGFDLISQRSKALRSIGSCPQFDALIPLLSGREQLWLYCRIKGIPEHQIGETVEAFLSMMDLQGLGNTNTGGYSGGNKRKVSLSIAMLGNPSVVFLDEPSSGCDPQVRRFMWNVISELGANKVIIITTHSMEECEALCQRVSIMKDGKFTCLGSIQHVKSKFGSGYSIDFKLKKEYLETGIEIIERTLPGIELLDRHDLIVNFELPSKSGGRDVKVSDIFDVIQQQLHFMVEDYSVSQTSLEQVFLKLTSATYEARLNQLSESQQNQPLYMN</sequence>
<evidence type="ECO:0000256" key="9">
    <source>
        <dbReference type="ARBA" id="ARBA00023136"/>
    </source>
</evidence>
<organism evidence="13 14">
    <name type="scientific">Heterostelium pallidum (strain ATCC 26659 / Pp 5 / PN500)</name>
    <name type="common">Cellular slime mold</name>
    <name type="synonym">Polysphondylium pallidum</name>
    <dbReference type="NCBI Taxonomy" id="670386"/>
    <lineage>
        <taxon>Eukaryota</taxon>
        <taxon>Amoebozoa</taxon>
        <taxon>Evosea</taxon>
        <taxon>Eumycetozoa</taxon>
        <taxon>Dictyostelia</taxon>
        <taxon>Acytosteliales</taxon>
        <taxon>Acytosteliaceae</taxon>
        <taxon>Heterostelium</taxon>
    </lineage>
</organism>
<evidence type="ECO:0000256" key="4">
    <source>
        <dbReference type="ARBA" id="ARBA00022692"/>
    </source>
</evidence>
<dbReference type="OMA" id="WKNWIVL"/>
<dbReference type="Pfam" id="PF12698">
    <property type="entry name" value="ABC2_membrane_3"/>
    <property type="match status" value="2"/>
</dbReference>
<feature type="transmembrane region" description="Helical" evidence="11">
    <location>
        <begin position="1207"/>
        <end position="1228"/>
    </location>
</feature>
<feature type="domain" description="ABC transporter" evidence="12">
    <location>
        <begin position="1275"/>
        <end position="1510"/>
    </location>
</feature>
<feature type="transmembrane region" description="Helical" evidence="11">
    <location>
        <begin position="404"/>
        <end position="422"/>
    </location>
</feature>
<feature type="transmembrane region" description="Helical" evidence="11">
    <location>
        <begin position="306"/>
        <end position="330"/>
    </location>
</feature>
<dbReference type="STRING" id="670386.D3BGA0"/>
<keyword evidence="8 11" id="KW-1133">Transmembrane helix</keyword>
<evidence type="ECO:0000256" key="10">
    <source>
        <dbReference type="SAM" id="MobiDB-lite"/>
    </source>
</evidence>
<dbReference type="GO" id="GO:0005524">
    <property type="term" value="F:ATP binding"/>
    <property type="evidence" value="ECO:0007669"/>
    <property type="project" value="UniProtKB-KW"/>
</dbReference>
<dbReference type="GO" id="GO:0140359">
    <property type="term" value="F:ABC-type transporter activity"/>
    <property type="evidence" value="ECO:0007669"/>
    <property type="project" value="InterPro"/>
</dbReference>
<feature type="transmembrane region" description="Helical" evidence="11">
    <location>
        <begin position="22"/>
        <end position="46"/>
    </location>
</feature>
<evidence type="ECO:0000256" key="2">
    <source>
        <dbReference type="ARBA" id="ARBA00008869"/>
    </source>
</evidence>
<keyword evidence="4 11" id="KW-0812">Transmembrane</keyword>
<feature type="domain" description="ABC transporter" evidence="12">
    <location>
        <begin position="481"/>
        <end position="714"/>
    </location>
</feature>
<evidence type="ECO:0000256" key="7">
    <source>
        <dbReference type="ARBA" id="ARBA00022840"/>
    </source>
</evidence>
<dbReference type="GO" id="GO:0016020">
    <property type="term" value="C:membrane"/>
    <property type="evidence" value="ECO:0007669"/>
    <property type="project" value="UniProtKB-SubCell"/>
</dbReference>
<dbReference type="GeneID" id="31363032"/>
<dbReference type="PROSITE" id="PS00211">
    <property type="entry name" value="ABC_TRANSPORTER_1"/>
    <property type="match status" value="2"/>
</dbReference>
<evidence type="ECO:0000256" key="3">
    <source>
        <dbReference type="ARBA" id="ARBA00022448"/>
    </source>
</evidence>
<dbReference type="InterPro" id="IPR003593">
    <property type="entry name" value="AAA+_ATPase"/>
</dbReference>